<feature type="region of interest" description="Disordered" evidence="6">
    <location>
        <begin position="1"/>
        <end position="179"/>
    </location>
</feature>
<accession>A0ABU3BVE3</accession>
<keyword evidence="4 7" id="KW-1133">Transmembrane helix</keyword>
<feature type="compositionally biased region" description="Pro residues" evidence="6">
    <location>
        <begin position="56"/>
        <end position="66"/>
    </location>
</feature>
<dbReference type="InterPro" id="IPR007383">
    <property type="entry name" value="DUF445"/>
</dbReference>
<evidence type="ECO:0000256" key="4">
    <source>
        <dbReference type="ARBA" id="ARBA00022989"/>
    </source>
</evidence>
<comment type="similarity">
    <text evidence="2">Belongs to the UPF0754 family.</text>
</comment>
<name>A0ABU3BVE3_9BACT</name>
<feature type="compositionally biased region" description="Acidic residues" evidence="6">
    <location>
        <begin position="20"/>
        <end position="30"/>
    </location>
</feature>
<evidence type="ECO:0000256" key="2">
    <source>
        <dbReference type="ARBA" id="ARBA00008053"/>
    </source>
</evidence>
<dbReference type="RefSeq" id="WP_311665993.1">
    <property type="nucleotide sequence ID" value="NZ_JAVRHT010000070.1"/>
</dbReference>
<keyword evidence="3 7" id="KW-0812">Transmembrane</keyword>
<feature type="transmembrane region" description="Helical" evidence="7">
    <location>
        <begin position="506"/>
        <end position="524"/>
    </location>
</feature>
<feature type="transmembrane region" description="Helical" evidence="7">
    <location>
        <begin position="248"/>
        <end position="271"/>
    </location>
</feature>
<dbReference type="Proteomes" id="UP001267426">
    <property type="component" value="Unassembled WGS sequence"/>
</dbReference>
<dbReference type="EMBL" id="JAVRHT010000070">
    <property type="protein sequence ID" value="MDT0633266.1"/>
    <property type="molecule type" value="Genomic_DNA"/>
</dbReference>
<evidence type="ECO:0000256" key="6">
    <source>
        <dbReference type="SAM" id="MobiDB-lite"/>
    </source>
</evidence>
<evidence type="ECO:0000256" key="1">
    <source>
        <dbReference type="ARBA" id="ARBA00004308"/>
    </source>
</evidence>
<dbReference type="PANTHER" id="PTHR35791">
    <property type="entry name" value="UPF0754 MEMBRANE PROTEIN YHEB"/>
    <property type="match status" value="1"/>
</dbReference>
<evidence type="ECO:0000313" key="9">
    <source>
        <dbReference type="Proteomes" id="UP001267426"/>
    </source>
</evidence>
<keyword evidence="9" id="KW-1185">Reference proteome</keyword>
<proteinExistence type="inferred from homology"/>
<comment type="subcellular location">
    <subcellularLocation>
        <location evidence="1">Endomembrane system</location>
    </subcellularLocation>
</comment>
<reference evidence="8 9" key="1">
    <citation type="submission" date="2023-09" db="EMBL/GenBank/DDBJ databases">
        <authorList>
            <person name="Rey-Velasco X."/>
        </authorList>
    </citation>
    <scope>NUCLEOTIDE SEQUENCE [LARGE SCALE GENOMIC DNA]</scope>
    <source>
        <strain evidence="8 9">F394</strain>
    </source>
</reference>
<organism evidence="8 9">
    <name type="scientific">Rubrivirga litoralis</name>
    <dbReference type="NCBI Taxonomy" id="3075598"/>
    <lineage>
        <taxon>Bacteria</taxon>
        <taxon>Pseudomonadati</taxon>
        <taxon>Rhodothermota</taxon>
        <taxon>Rhodothermia</taxon>
        <taxon>Rhodothermales</taxon>
        <taxon>Rubricoccaceae</taxon>
        <taxon>Rubrivirga</taxon>
    </lineage>
</organism>
<gene>
    <name evidence="8" type="ORF">RM540_16045</name>
</gene>
<feature type="transmembrane region" description="Helical" evidence="7">
    <location>
        <begin position="223"/>
        <end position="242"/>
    </location>
</feature>
<comment type="caution">
    <text evidence="8">The sequence shown here is derived from an EMBL/GenBank/DDBJ whole genome shotgun (WGS) entry which is preliminary data.</text>
</comment>
<evidence type="ECO:0000256" key="5">
    <source>
        <dbReference type="ARBA" id="ARBA00023136"/>
    </source>
</evidence>
<dbReference type="PANTHER" id="PTHR35791:SF1">
    <property type="entry name" value="UPF0754 MEMBRANE PROTEIN YHEB"/>
    <property type="match status" value="1"/>
</dbReference>
<feature type="compositionally biased region" description="Basic and acidic residues" evidence="6">
    <location>
        <begin position="169"/>
        <end position="179"/>
    </location>
</feature>
<evidence type="ECO:0000256" key="3">
    <source>
        <dbReference type="ARBA" id="ARBA00022692"/>
    </source>
</evidence>
<protein>
    <submittedName>
        <fullName evidence="8">DUF445 family protein</fullName>
    </submittedName>
</protein>
<sequence length="531" mass="57051">MSDSWPQGPRRFVPVPGVIDLDDLEPDDLDAAARADAEPDAEPDTFGAPPRATAPTAPPPAAPAEPPRAEPLQAAPPPAEPVQEAADEPPPAEPEPPPDEDLDAVPNEPLVPPPAVPDPFSPAPPIAPDPAQPDLSPGLEGGAEPRRAEPEPAPPAGAGRGGRLAPPRDVVDSAKEATRSRGREFVQLVLRYGRAHVPQPEAAPPRPDAGPPRMVGRVGQLIPVLRVVPWLLAVVFAASFLWDVEGSLLRVLSVSGLIGFATNWLAITMLFQPREKRAIVPQGLIPAQRERVIYRLSEAISRELINADIIKQKIQESGVIGRYRDLALGVVRGTVEDPGFRADLKGLATDYASEVLGSEPVRREVARLALQRVETAGRGLGGVALGLYRTFAEDDFQRRLDRALDELPGAVTPLLDRIDTALDAVPAKVEARADEIEEIATRAVLSFVEGFDVRTMIQERARGFDESQLEDLLKSTSNEQLNYIKYLGAVLGVLGGLVIWRPAEALAGFAVVGLALWALDEALVRARRRRA</sequence>
<feature type="compositionally biased region" description="Pro residues" evidence="6">
    <location>
        <begin position="109"/>
        <end position="131"/>
    </location>
</feature>
<evidence type="ECO:0000313" key="8">
    <source>
        <dbReference type="EMBL" id="MDT0633266.1"/>
    </source>
</evidence>
<dbReference type="Pfam" id="PF04286">
    <property type="entry name" value="DUF445"/>
    <property type="match status" value="1"/>
</dbReference>
<keyword evidence="5 7" id="KW-0472">Membrane</keyword>
<evidence type="ECO:0000256" key="7">
    <source>
        <dbReference type="SAM" id="Phobius"/>
    </source>
</evidence>